<dbReference type="AlphaFoldDB" id="A0ABD2X0W8"/>
<evidence type="ECO:0000256" key="1">
    <source>
        <dbReference type="SAM" id="MobiDB-lite"/>
    </source>
</evidence>
<evidence type="ECO:0000313" key="3">
    <source>
        <dbReference type="Proteomes" id="UP001627154"/>
    </source>
</evidence>
<keyword evidence="3" id="KW-1185">Reference proteome</keyword>
<evidence type="ECO:0000313" key="2">
    <source>
        <dbReference type="EMBL" id="KAL3398946.1"/>
    </source>
</evidence>
<sequence>MSLVQAVAALNKTKKSLEPARPSAVDKAVCTSPIFAVGVTGKRPAMSPPVTHATPKRYVATAASRRPDENNNEVDDQDGFFLVDRRRRRQRSQ</sequence>
<feature type="region of interest" description="Disordered" evidence="1">
    <location>
        <begin position="62"/>
        <end position="93"/>
    </location>
</feature>
<gene>
    <name evidence="2" type="ORF">TKK_008034</name>
</gene>
<dbReference type="Proteomes" id="UP001627154">
    <property type="component" value="Unassembled WGS sequence"/>
</dbReference>
<name>A0ABD2X0W8_9HYME</name>
<proteinExistence type="predicted"/>
<protein>
    <submittedName>
        <fullName evidence="2">Uncharacterized protein</fullName>
    </submittedName>
</protein>
<accession>A0ABD2X0W8</accession>
<comment type="caution">
    <text evidence="2">The sequence shown here is derived from an EMBL/GenBank/DDBJ whole genome shotgun (WGS) entry which is preliminary data.</text>
</comment>
<dbReference type="EMBL" id="JBJJXI010000059">
    <property type="protein sequence ID" value="KAL3398946.1"/>
    <property type="molecule type" value="Genomic_DNA"/>
</dbReference>
<organism evidence="2 3">
    <name type="scientific">Trichogramma kaykai</name>
    <dbReference type="NCBI Taxonomy" id="54128"/>
    <lineage>
        <taxon>Eukaryota</taxon>
        <taxon>Metazoa</taxon>
        <taxon>Ecdysozoa</taxon>
        <taxon>Arthropoda</taxon>
        <taxon>Hexapoda</taxon>
        <taxon>Insecta</taxon>
        <taxon>Pterygota</taxon>
        <taxon>Neoptera</taxon>
        <taxon>Endopterygota</taxon>
        <taxon>Hymenoptera</taxon>
        <taxon>Apocrita</taxon>
        <taxon>Proctotrupomorpha</taxon>
        <taxon>Chalcidoidea</taxon>
        <taxon>Trichogrammatidae</taxon>
        <taxon>Trichogramma</taxon>
    </lineage>
</organism>
<reference evidence="2 3" key="1">
    <citation type="journal article" date="2024" name="bioRxiv">
        <title>A reference genome for Trichogramma kaykai: A tiny desert-dwelling parasitoid wasp with competing sex-ratio distorters.</title>
        <authorList>
            <person name="Culotta J."/>
            <person name="Lindsey A.R."/>
        </authorList>
    </citation>
    <scope>NUCLEOTIDE SEQUENCE [LARGE SCALE GENOMIC DNA]</scope>
    <source>
        <strain evidence="2 3">KSX58</strain>
    </source>
</reference>